<evidence type="ECO:0000256" key="5">
    <source>
        <dbReference type="ARBA" id="ARBA00022683"/>
    </source>
</evidence>
<keyword evidence="5" id="KW-0598">Phosphotransferase system</keyword>
<feature type="transmembrane region" description="Helical" evidence="9">
    <location>
        <begin position="340"/>
        <end position="359"/>
    </location>
</feature>
<gene>
    <name evidence="11" type="ORF">H8707_11875</name>
</gene>
<dbReference type="AlphaFoldDB" id="A0A926ILQ9"/>
<keyword evidence="6 9" id="KW-0812">Transmembrane</keyword>
<dbReference type="PANTHER" id="PTHR37324:SF2">
    <property type="entry name" value="PTS SYSTEM GALACTITOL-SPECIFIC EIIC COMPONENT"/>
    <property type="match status" value="1"/>
</dbReference>
<dbReference type="GO" id="GO:0015577">
    <property type="term" value="F:galactitol transmembrane transporter activity"/>
    <property type="evidence" value="ECO:0007669"/>
    <property type="project" value="InterPro"/>
</dbReference>
<feature type="transmembrane region" description="Helical" evidence="9">
    <location>
        <begin position="371"/>
        <end position="390"/>
    </location>
</feature>
<evidence type="ECO:0000256" key="6">
    <source>
        <dbReference type="ARBA" id="ARBA00022692"/>
    </source>
</evidence>
<organism evidence="11 12">
    <name type="scientific">Paratissierella segnis</name>
    <dbReference type="NCBI Taxonomy" id="2763679"/>
    <lineage>
        <taxon>Bacteria</taxon>
        <taxon>Bacillati</taxon>
        <taxon>Bacillota</taxon>
        <taxon>Tissierellia</taxon>
        <taxon>Tissierellales</taxon>
        <taxon>Tissierellaceae</taxon>
        <taxon>Paratissierella</taxon>
    </lineage>
</organism>
<protein>
    <submittedName>
        <fullName evidence="11">PTS sugar transporter subunit IIC</fullName>
    </submittedName>
</protein>
<keyword evidence="3" id="KW-1003">Cell membrane</keyword>
<dbReference type="Proteomes" id="UP000601171">
    <property type="component" value="Unassembled WGS sequence"/>
</dbReference>
<evidence type="ECO:0000313" key="11">
    <source>
        <dbReference type="EMBL" id="MBC8588913.1"/>
    </source>
</evidence>
<feature type="transmembrane region" description="Helical" evidence="9">
    <location>
        <begin position="12"/>
        <end position="31"/>
    </location>
</feature>
<feature type="transmembrane region" description="Helical" evidence="9">
    <location>
        <begin position="146"/>
        <end position="163"/>
    </location>
</feature>
<keyword evidence="8 9" id="KW-0472">Membrane</keyword>
<feature type="transmembrane region" description="Helical" evidence="9">
    <location>
        <begin position="236"/>
        <end position="254"/>
    </location>
</feature>
<keyword evidence="12" id="KW-1185">Reference proteome</keyword>
<evidence type="ECO:0000256" key="2">
    <source>
        <dbReference type="ARBA" id="ARBA00022448"/>
    </source>
</evidence>
<feature type="transmembrane region" description="Helical" evidence="9">
    <location>
        <begin position="430"/>
        <end position="449"/>
    </location>
</feature>
<dbReference type="GO" id="GO:0009401">
    <property type="term" value="P:phosphoenolpyruvate-dependent sugar phosphotransferase system"/>
    <property type="evidence" value="ECO:0007669"/>
    <property type="project" value="UniProtKB-KW"/>
</dbReference>
<dbReference type="PANTHER" id="PTHR37324">
    <property type="entry name" value="PTS SYSTEM GALACTITOL-SPECIFIC EIIC COMPONENT"/>
    <property type="match status" value="1"/>
</dbReference>
<evidence type="ECO:0000256" key="3">
    <source>
        <dbReference type="ARBA" id="ARBA00022475"/>
    </source>
</evidence>
<evidence type="ECO:0000256" key="4">
    <source>
        <dbReference type="ARBA" id="ARBA00022597"/>
    </source>
</evidence>
<accession>A0A926ILQ9</accession>
<evidence type="ECO:0000256" key="7">
    <source>
        <dbReference type="ARBA" id="ARBA00022989"/>
    </source>
</evidence>
<dbReference type="PIRSF" id="PIRSF006304">
    <property type="entry name" value="GatC"/>
    <property type="match status" value="1"/>
</dbReference>
<dbReference type="RefSeq" id="WP_262430369.1">
    <property type="nucleotide sequence ID" value="NZ_JACRTG010000029.1"/>
</dbReference>
<feature type="transmembrane region" description="Helical" evidence="9">
    <location>
        <begin position="266"/>
        <end position="285"/>
    </location>
</feature>
<dbReference type="PROSITE" id="PS51104">
    <property type="entry name" value="PTS_EIIC_TYPE_2"/>
    <property type="match status" value="1"/>
</dbReference>
<feature type="transmembrane region" description="Helical" evidence="9">
    <location>
        <begin position="402"/>
        <end position="423"/>
    </location>
</feature>
<name>A0A926ILQ9_9FIRM</name>
<keyword evidence="2" id="KW-0813">Transport</keyword>
<feature type="domain" description="PTS EIIC type-2" evidence="10">
    <location>
        <begin position="8"/>
        <end position="451"/>
    </location>
</feature>
<dbReference type="Pfam" id="PF03611">
    <property type="entry name" value="EIIC-GAT"/>
    <property type="match status" value="1"/>
</dbReference>
<evidence type="ECO:0000259" key="10">
    <source>
        <dbReference type="PROSITE" id="PS51104"/>
    </source>
</evidence>
<dbReference type="InterPro" id="IPR013014">
    <property type="entry name" value="PTS_EIIC_2"/>
</dbReference>
<dbReference type="GO" id="GO:0005886">
    <property type="term" value="C:plasma membrane"/>
    <property type="evidence" value="ECO:0007669"/>
    <property type="project" value="UniProtKB-SubCell"/>
</dbReference>
<keyword evidence="4 11" id="KW-0762">Sugar transport</keyword>
<feature type="transmembrane region" description="Helical" evidence="9">
    <location>
        <begin position="316"/>
        <end position="334"/>
    </location>
</feature>
<evidence type="ECO:0000256" key="8">
    <source>
        <dbReference type="ARBA" id="ARBA00023136"/>
    </source>
</evidence>
<evidence type="ECO:0000256" key="1">
    <source>
        <dbReference type="ARBA" id="ARBA00004651"/>
    </source>
</evidence>
<sequence length="464" mass="50037">MAFINEFFANLAGLGKYLMVPLMIAIIGVLFKVNVDKAIKGGITVGIGLFGLDLALSIVSDYLGPVANGLVTKANLNLDVVDVGWQALSGIAFGTQIGAMIIPVMILFNVIMVTIGASRTMNVDIWNFWHYAVTGSLVYFVTNNILYSLLAAIAHAAIILLFADRTAPRVQEVTGIPGISIPHGGVLDQWIFGFIMEPIYNFIGKRFRNDKKTKVGGGQGKKLQENAIFKIIQDPIYLGFILGTVLGFIAGQGAKTSFTTGMAMAAFLYLTPRMVKILMEGLLPINQAVQKMRSKMDGNSDLYIGMDNAVGLGHNTVMLITVIAIPILIVLAAIVPGNRVIPIASLAACGYCSSMLNVVHKGKFGRTLFSTTILFISTLLIASYMAPVITEVAILSGFETEYALISSLSGGTLIAAAPFFLAFRFSNTAGLIFSLIIIVGTIVLQRIYFKNKDQQEETKEVKQV</sequence>
<feature type="transmembrane region" description="Helical" evidence="9">
    <location>
        <begin position="83"/>
        <end position="111"/>
    </location>
</feature>
<keyword evidence="7 9" id="KW-1133">Transmembrane helix</keyword>
<evidence type="ECO:0000313" key="12">
    <source>
        <dbReference type="Proteomes" id="UP000601171"/>
    </source>
</evidence>
<dbReference type="InterPro" id="IPR013853">
    <property type="entry name" value="EIIC-GAT"/>
</dbReference>
<proteinExistence type="predicted"/>
<comment type="caution">
    <text evidence="11">The sequence shown here is derived from an EMBL/GenBank/DDBJ whole genome shotgun (WGS) entry which is preliminary data.</text>
</comment>
<dbReference type="EMBL" id="JACRTG010000029">
    <property type="protein sequence ID" value="MBC8588913.1"/>
    <property type="molecule type" value="Genomic_DNA"/>
</dbReference>
<comment type="subcellular location">
    <subcellularLocation>
        <location evidence="1">Cell membrane</location>
        <topology evidence="1">Multi-pass membrane protein</topology>
    </subcellularLocation>
</comment>
<reference evidence="11" key="1">
    <citation type="submission" date="2020-08" db="EMBL/GenBank/DDBJ databases">
        <title>Genome public.</title>
        <authorList>
            <person name="Liu C."/>
            <person name="Sun Q."/>
        </authorList>
    </citation>
    <scope>NUCLEOTIDE SEQUENCE</scope>
    <source>
        <strain evidence="11">BX21</strain>
    </source>
</reference>
<dbReference type="InterPro" id="IPR004703">
    <property type="entry name" value="PTS_sugar-sp_permease"/>
</dbReference>
<evidence type="ECO:0000256" key="9">
    <source>
        <dbReference type="SAM" id="Phobius"/>
    </source>
</evidence>